<dbReference type="KEGG" id="ter:Tery_0428"/>
<dbReference type="InterPro" id="IPR054158">
    <property type="entry name" value="RNR-II_ins_dom"/>
</dbReference>
<evidence type="ECO:0000259" key="1">
    <source>
        <dbReference type="Pfam" id="PF21995"/>
    </source>
</evidence>
<dbReference type="OrthoDB" id="9763270at2"/>
<feature type="domain" description="B12-dependent ribonucleotide reductase insertion" evidence="1">
    <location>
        <begin position="23"/>
        <end position="90"/>
    </location>
</feature>
<dbReference type="STRING" id="203124.Tery_0428"/>
<dbReference type="SUPFAM" id="SSF51998">
    <property type="entry name" value="PFL-like glycyl radical enzymes"/>
    <property type="match status" value="1"/>
</dbReference>
<organism evidence="2">
    <name type="scientific">Trichodesmium erythraeum (strain IMS101)</name>
    <dbReference type="NCBI Taxonomy" id="203124"/>
    <lineage>
        <taxon>Bacteria</taxon>
        <taxon>Bacillati</taxon>
        <taxon>Cyanobacteriota</taxon>
        <taxon>Cyanophyceae</taxon>
        <taxon>Oscillatoriophycideae</taxon>
        <taxon>Oscillatoriales</taxon>
        <taxon>Microcoleaceae</taxon>
        <taxon>Trichodesmium</taxon>
    </lineage>
</organism>
<evidence type="ECO:0000313" key="2">
    <source>
        <dbReference type="EMBL" id="ABG49888.1"/>
    </source>
</evidence>
<accession>Q119D6</accession>
<sequence length="93" mass="10225">MRGDIGTTPAELRRELTEVKCHQDKAKAEIFVGDSRQGWVESYRALLELSTDKQFSGKVNVIIDLSHVRPAGEPLKGFGGVANPVKLVRLVGH</sequence>
<proteinExistence type="predicted"/>
<protein>
    <submittedName>
        <fullName evidence="2">RP ribonucleotide reductase-like</fullName>
    </submittedName>
</protein>
<reference evidence="2" key="1">
    <citation type="submission" date="2006-06" db="EMBL/GenBank/DDBJ databases">
        <title>Complete sequence of Trichodesmium erythraeum IMS101.</title>
        <authorList>
            <consortium name="US DOE Joint Genome Institute"/>
            <person name="Copeland A."/>
            <person name="Lucas S."/>
            <person name="Lapidus A."/>
            <person name="Barry K."/>
            <person name="Detter J.C."/>
            <person name="Glavina del Rio T."/>
            <person name="Hammon N."/>
            <person name="Israni S."/>
            <person name="Dalin E."/>
            <person name="Tice H."/>
            <person name="Pitluck S."/>
            <person name="Kiss H."/>
            <person name="Munk A.C."/>
            <person name="Brettin T."/>
            <person name="Bruce D."/>
            <person name="Han C."/>
            <person name="Tapia R."/>
            <person name="Gilna P."/>
            <person name="Schmutz J."/>
            <person name="Larimer F."/>
            <person name="Land M."/>
            <person name="Hauser L."/>
            <person name="Kyrpides N."/>
            <person name="Kim E."/>
            <person name="Richardson P."/>
        </authorList>
    </citation>
    <scope>NUCLEOTIDE SEQUENCE [LARGE SCALE GENOMIC DNA]</scope>
    <source>
        <strain evidence="2">IMS101</strain>
    </source>
</reference>
<dbReference type="AlphaFoldDB" id="Q119D6"/>
<gene>
    <name evidence="2" type="ordered locus">Tery_0428</name>
</gene>
<dbReference type="EMBL" id="CP000393">
    <property type="protein sequence ID" value="ABG49888.1"/>
    <property type="molecule type" value="Genomic_DNA"/>
</dbReference>
<dbReference type="HOGENOM" id="CLU_2398712_0_0_3"/>
<dbReference type="Gene3D" id="3.30.1620.10">
    <property type="entry name" value="b-12 dependent (class ii) ribonucleotide reductase, Chain A, Domain 2"/>
    <property type="match status" value="1"/>
</dbReference>
<name>Q119D6_TRIEI</name>
<dbReference type="RefSeq" id="WP_011610284.1">
    <property type="nucleotide sequence ID" value="NC_008312.1"/>
</dbReference>
<dbReference type="eggNOG" id="COG1372">
    <property type="taxonomic scope" value="Bacteria"/>
</dbReference>
<dbReference type="Pfam" id="PF21995">
    <property type="entry name" value="RNR-II_ins_dom"/>
    <property type="match status" value="1"/>
</dbReference>